<dbReference type="InterPro" id="IPR038175">
    <property type="entry name" value="CBM21_dom_sf"/>
</dbReference>
<sequence>MSCASILQSMPVDMAFVLHRSSPPRNRRLALASPKPLRPCIHHRAFLNKLPPSTNHAPAKTVTRGTSVEKRVIFADSKGLSLTSVRVFCKREEKAHLEPLEVPKPQTLHLVNADTVQGTKMRLGFTQPCEDFQAFCGRLRESAVLLESCCATERSILGTVRVRNISYEKTVHVRVTFDSWRTYRDVPCAYLDQRYGDPDTDVFAFNIVVPGSVDPREQIEFCVSYLPGGFSSAVWDNNYGKNYSIHMCV</sequence>
<protein>
    <recommendedName>
        <fullName evidence="3">Protein phosphatase 1 regulatory subunit</fullName>
    </recommendedName>
</protein>
<dbReference type="InterPro" id="IPR017434">
    <property type="entry name" value="Pase-1_reg-su_3B/C/D_met"/>
</dbReference>
<accession>A0A4W4FNS5</accession>
<dbReference type="Gene3D" id="2.60.40.2440">
    <property type="entry name" value="Carbohydrate binding type-21 domain"/>
    <property type="match status" value="1"/>
</dbReference>
<evidence type="ECO:0000313" key="5">
    <source>
        <dbReference type="Ensembl" id="ENSEEEP00000026004.1"/>
    </source>
</evidence>
<evidence type="ECO:0000313" key="6">
    <source>
        <dbReference type="Proteomes" id="UP000314983"/>
    </source>
</evidence>
<dbReference type="InterPro" id="IPR005036">
    <property type="entry name" value="CBM21_dom"/>
</dbReference>
<dbReference type="OrthoDB" id="1881at2759"/>
<reference evidence="5" key="4">
    <citation type="submission" date="2025-08" db="UniProtKB">
        <authorList>
            <consortium name="Ensembl"/>
        </authorList>
    </citation>
    <scope>IDENTIFICATION</scope>
</reference>
<dbReference type="OMA" id="NCAVTEQ"/>
<reference evidence="6" key="1">
    <citation type="journal article" date="2014" name="Science">
        <title>Nonhuman genetics. Genomic basis for the convergent evolution of electric organs.</title>
        <authorList>
            <person name="Gallant J.R."/>
            <person name="Traeger L.L."/>
            <person name="Volkening J.D."/>
            <person name="Moffett H."/>
            <person name="Chen P.H."/>
            <person name="Novina C.D."/>
            <person name="Phillips G.N.Jr."/>
            <person name="Anand R."/>
            <person name="Wells G.B."/>
            <person name="Pinch M."/>
            <person name="Guth R."/>
            <person name="Unguez G.A."/>
            <person name="Albert J.S."/>
            <person name="Zakon H.H."/>
            <person name="Samanta M.P."/>
            <person name="Sussman M.R."/>
        </authorList>
    </citation>
    <scope>NUCLEOTIDE SEQUENCE [LARGE SCALE GENOMIC DNA]</scope>
</reference>
<dbReference type="GO" id="GO:0008157">
    <property type="term" value="F:protein phosphatase 1 binding"/>
    <property type="evidence" value="ECO:0007669"/>
    <property type="project" value="TreeGrafter"/>
</dbReference>
<dbReference type="GeneTree" id="ENSGT00940000155648"/>
<gene>
    <name evidence="5" type="primary">ppp1r3c2b</name>
</gene>
<proteinExistence type="predicted"/>
<dbReference type="STRING" id="8005.ENSEEEP00000026004"/>
<dbReference type="Proteomes" id="UP000314983">
    <property type="component" value="Chromosome 18"/>
</dbReference>
<organism evidence="5 6">
    <name type="scientific">Electrophorus electricus</name>
    <name type="common">Electric eel</name>
    <name type="synonym">Gymnotus electricus</name>
    <dbReference type="NCBI Taxonomy" id="8005"/>
    <lineage>
        <taxon>Eukaryota</taxon>
        <taxon>Metazoa</taxon>
        <taxon>Chordata</taxon>
        <taxon>Craniata</taxon>
        <taxon>Vertebrata</taxon>
        <taxon>Euteleostomi</taxon>
        <taxon>Actinopterygii</taxon>
        <taxon>Neopterygii</taxon>
        <taxon>Teleostei</taxon>
        <taxon>Ostariophysi</taxon>
        <taxon>Gymnotiformes</taxon>
        <taxon>Gymnotoidei</taxon>
        <taxon>Gymnotidae</taxon>
        <taxon>Electrophorus</taxon>
    </lineage>
</organism>
<reference evidence="5" key="3">
    <citation type="submission" date="2020-05" db="EMBL/GenBank/DDBJ databases">
        <title>Electrophorus electricus (electric eel) genome, fEleEle1, primary haplotype.</title>
        <authorList>
            <person name="Myers G."/>
            <person name="Meyer A."/>
            <person name="Fedrigo O."/>
            <person name="Formenti G."/>
            <person name="Rhie A."/>
            <person name="Tracey A."/>
            <person name="Sims Y."/>
            <person name="Jarvis E.D."/>
        </authorList>
    </citation>
    <scope>NUCLEOTIDE SEQUENCE [LARGE SCALE GENOMIC DNA]</scope>
</reference>
<dbReference type="PIRSF" id="PIRSF038207">
    <property type="entry name" value="PP1_GT_animal"/>
    <property type="match status" value="1"/>
</dbReference>
<dbReference type="AlphaFoldDB" id="A0A4W4FNS5"/>
<dbReference type="GO" id="GO:0005979">
    <property type="term" value="P:regulation of glycogen biosynthetic process"/>
    <property type="evidence" value="ECO:0007669"/>
    <property type="project" value="TreeGrafter"/>
</dbReference>
<name>A0A4W4FNS5_ELEEL</name>
<evidence type="ECO:0000256" key="1">
    <source>
        <dbReference type="ARBA" id="ARBA00022600"/>
    </source>
</evidence>
<dbReference type="PROSITE" id="PS51159">
    <property type="entry name" value="CBM21"/>
    <property type="match status" value="1"/>
</dbReference>
<evidence type="ECO:0000256" key="3">
    <source>
        <dbReference type="PIRNR" id="PIRNR038207"/>
    </source>
</evidence>
<evidence type="ECO:0000256" key="2">
    <source>
        <dbReference type="ARBA" id="ARBA00023277"/>
    </source>
</evidence>
<dbReference type="PANTHER" id="PTHR12307">
    <property type="entry name" value="PROTEIN PHOSPHATASE 1 REGULATORY SUBUNIT"/>
    <property type="match status" value="1"/>
</dbReference>
<dbReference type="GO" id="GO:2001069">
    <property type="term" value="F:glycogen binding"/>
    <property type="evidence" value="ECO:0007669"/>
    <property type="project" value="TreeGrafter"/>
</dbReference>
<dbReference type="Ensembl" id="ENSEEET00000026301.2">
    <property type="protein sequence ID" value="ENSEEEP00000026004.1"/>
    <property type="gene ID" value="ENSEEEG00000012598.2"/>
</dbReference>
<dbReference type="InterPro" id="IPR050782">
    <property type="entry name" value="PP1_regulatory_subunit_3"/>
</dbReference>
<dbReference type="GO" id="GO:0005977">
    <property type="term" value="P:glycogen metabolic process"/>
    <property type="evidence" value="ECO:0007669"/>
    <property type="project" value="UniProtKB-KW"/>
</dbReference>
<keyword evidence="1 3" id="KW-0321">Glycogen metabolism</keyword>
<reference evidence="5" key="5">
    <citation type="submission" date="2025-09" db="UniProtKB">
        <authorList>
            <consortium name="Ensembl"/>
        </authorList>
    </citation>
    <scope>IDENTIFICATION</scope>
</reference>
<dbReference type="PANTHER" id="PTHR12307:SF49">
    <property type="entry name" value="PROTEIN PHOSPHATASE 1 REGULATORY SUBUNIT"/>
    <property type="match status" value="1"/>
</dbReference>
<dbReference type="Pfam" id="PF03370">
    <property type="entry name" value="CBM_21"/>
    <property type="match status" value="1"/>
</dbReference>
<keyword evidence="6" id="KW-1185">Reference proteome</keyword>
<feature type="domain" description="CBM21" evidence="4">
    <location>
        <begin position="136"/>
        <end position="246"/>
    </location>
</feature>
<reference evidence="6" key="2">
    <citation type="journal article" date="2017" name="Sci. Adv.">
        <title>A tail of two voltages: Proteomic comparison of the three electric organs of the electric eel.</title>
        <authorList>
            <person name="Traeger L.L."/>
            <person name="Sabat G."/>
            <person name="Barrett-Wilt G.A."/>
            <person name="Wells G.B."/>
            <person name="Sussman M.R."/>
        </authorList>
    </citation>
    <scope>NUCLEOTIDE SEQUENCE [LARGE SCALE GENOMIC DNA]</scope>
</reference>
<keyword evidence="2 3" id="KW-0119">Carbohydrate metabolism</keyword>
<dbReference type="GO" id="GO:0000164">
    <property type="term" value="C:protein phosphatase type 1 complex"/>
    <property type="evidence" value="ECO:0007669"/>
    <property type="project" value="TreeGrafter"/>
</dbReference>
<evidence type="ECO:0000259" key="4">
    <source>
        <dbReference type="PROSITE" id="PS51159"/>
    </source>
</evidence>